<dbReference type="SUPFAM" id="SSF117130">
    <property type="entry name" value="CsrA-like"/>
    <property type="match status" value="1"/>
</dbReference>
<proteinExistence type="predicted"/>
<sequence length="63" mass="7351">MLYITLKEDEQLYIGDNIVLSFYRHQDPLLKRCRMPCDTQQVKLAIDAPQSVKVLRSEIIGRS</sequence>
<reference evidence="2 3" key="1">
    <citation type="submission" date="2017-05" db="EMBL/GenBank/DDBJ databases">
        <authorList>
            <person name="Varghese N."/>
            <person name="Submissions S."/>
        </authorList>
    </citation>
    <scope>NUCLEOTIDE SEQUENCE [LARGE SCALE GENOMIC DNA]</scope>
    <source>
        <strain evidence="2 3">CGMCC 1.7287</strain>
    </source>
</reference>
<dbReference type="InterPro" id="IPR036107">
    <property type="entry name" value="CsrA_sf"/>
</dbReference>
<dbReference type="RefSeq" id="WP_239040878.1">
    <property type="nucleotide sequence ID" value="NZ_BAAAEY010000014.1"/>
</dbReference>
<evidence type="ECO:0000256" key="1">
    <source>
        <dbReference type="ARBA" id="ARBA00023159"/>
    </source>
</evidence>
<keyword evidence="3" id="KW-1185">Reference proteome</keyword>
<dbReference type="Proteomes" id="UP001159257">
    <property type="component" value="Unassembled WGS sequence"/>
</dbReference>
<dbReference type="Gene3D" id="2.60.40.4380">
    <property type="entry name" value="Translational regulator CsrA"/>
    <property type="match status" value="1"/>
</dbReference>
<name>A0ABY1S3K0_9GAMM</name>
<evidence type="ECO:0000313" key="2">
    <source>
        <dbReference type="EMBL" id="SMR77643.1"/>
    </source>
</evidence>
<protein>
    <submittedName>
        <fullName evidence="2">Carbon storage regulator, CsrA</fullName>
    </submittedName>
</protein>
<dbReference type="EMBL" id="FXWV01000015">
    <property type="protein sequence ID" value="SMR77643.1"/>
    <property type="molecule type" value="Genomic_DNA"/>
</dbReference>
<dbReference type="Pfam" id="PF02599">
    <property type="entry name" value="CsrA"/>
    <property type="match status" value="1"/>
</dbReference>
<accession>A0ABY1S3K0</accession>
<gene>
    <name evidence="2" type="ORF">SAMN04487964_11561</name>
</gene>
<organism evidence="2 3">
    <name type="scientific">Marinobacterium sediminicola</name>
    <dbReference type="NCBI Taxonomy" id="518898"/>
    <lineage>
        <taxon>Bacteria</taxon>
        <taxon>Pseudomonadati</taxon>
        <taxon>Pseudomonadota</taxon>
        <taxon>Gammaproteobacteria</taxon>
        <taxon>Oceanospirillales</taxon>
        <taxon>Oceanospirillaceae</taxon>
        <taxon>Marinobacterium</taxon>
    </lineage>
</organism>
<comment type="caution">
    <text evidence="2">The sequence shown here is derived from an EMBL/GenBank/DDBJ whole genome shotgun (WGS) entry which is preliminary data.</text>
</comment>
<keyword evidence="1" id="KW-0010">Activator</keyword>
<evidence type="ECO:0000313" key="3">
    <source>
        <dbReference type="Proteomes" id="UP001159257"/>
    </source>
</evidence>
<dbReference type="InterPro" id="IPR003751">
    <property type="entry name" value="CsrA"/>
</dbReference>